<protein>
    <submittedName>
        <fullName evidence="1">Uncharacterized protein</fullName>
    </submittedName>
</protein>
<organism evidence="1 2">
    <name type="scientific">Solanum tuberosum</name>
    <name type="common">Potato</name>
    <dbReference type="NCBI Taxonomy" id="4113"/>
    <lineage>
        <taxon>Eukaryota</taxon>
        <taxon>Viridiplantae</taxon>
        <taxon>Streptophyta</taxon>
        <taxon>Embryophyta</taxon>
        <taxon>Tracheophyta</taxon>
        <taxon>Spermatophyta</taxon>
        <taxon>Magnoliopsida</taxon>
        <taxon>eudicotyledons</taxon>
        <taxon>Gunneridae</taxon>
        <taxon>Pentapetalae</taxon>
        <taxon>asterids</taxon>
        <taxon>lamiids</taxon>
        <taxon>Solanales</taxon>
        <taxon>Solanaceae</taxon>
        <taxon>Solanoideae</taxon>
        <taxon>Solaneae</taxon>
        <taxon>Solanum</taxon>
    </lineage>
</organism>
<reference evidence="1 2" key="1">
    <citation type="journal article" date="2021" name="bioRxiv">
        <title>Chromosome-scale and haplotype-resolved genome assembly of a tetraploid potato cultivar.</title>
        <authorList>
            <person name="Sun H."/>
            <person name="Jiao W.-B."/>
            <person name="Krause K."/>
            <person name="Campoy J.A."/>
            <person name="Goel M."/>
            <person name="Folz-Donahue K."/>
            <person name="Kukat C."/>
            <person name="Huettel B."/>
            <person name="Schneeberger K."/>
        </authorList>
    </citation>
    <scope>NUCLEOTIDE SEQUENCE [LARGE SCALE GENOMIC DNA]</scope>
    <source>
        <strain evidence="1">SolTubOtavaFocal</strain>
        <tissue evidence="1">Leaves</tissue>
    </source>
</reference>
<sequence length="80" mass="9020">MTAASATDLFIMEALCKFEPIDLPALMMEHFYKLVIKHKGKHGMGYVYFLTKVFHHLNIPVGTGKIGIAKQAFTLTTRVH</sequence>
<evidence type="ECO:0000313" key="2">
    <source>
        <dbReference type="Proteomes" id="UP000826656"/>
    </source>
</evidence>
<comment type="caution">
    <text evidence="1">The sequence shown here is derived from an EMBL/GenBank/DDBJ whole genome shotgun (WGS) entry which is preliminary data.</text>
</comment>
<evidence type="ECO:0000313" key="1">
    <source>
        <dbReference type="EMBL" id="KAH0763434.1"/>
    </source>
</evidence>
<gene>
    <name evidence="1" type="ORF">KY290_019507</name>
</gene>
<dbReference type="Proteomes" id="UP000826656">
    <property type="component" value="Unassembled WGS sequence"/>
</dbReference>
<dbReference type="EMBL" id="JAIVGD010000013">
    <property type="protein sequence ID" value="KAH0763434.1"/>
    <property type="molecule type" value="Genomic_DNA"/>
</dbReference>
<proteinExistence type="predicted"/>
<keyword evidence="2" id="KW-1185">Reference proteome</keyword>
<accession>A0ABQ7VIK1</accession>
<name>A0ABQ7VIK1_SOLTU</name>